<feature type="domain" description="HTH araC/xylS-type" evidence="4">
    <location>
        <begin position="198"/>
        <end position="296"/>
    </location>
</feature>
<dbReference type="Proteomes" id="UP000094578">
    <property type="component" value="Unassembled WGS sequence"/>
</dbReference>
<dbReference type="InterPro" id="IPR018060">
    <property type="entry name" value="HTH_AraC"/>
</dbReference>
<dbReference type="InterPro" id="IPR009057">
    <property type="entry name" value="Homeodomain-like_sf"/>
</dbReference>
<dbReference type="InterPro" id="IPR002491">
    <property type="entry name" value="ABC_transptr_periplasmic_BD"/>
</dbReference>
<evidence type="ECO:0000259" key="4">
    <source>
        <dbReference type="PROSITE" id="PS01124"/>
    </source>
</evidence>
<keyword evidence="7" id="KW-1185">Reference proteome</keyword>
<dbReference type="PROSITE" id="PS50983">
    <property type="entry name" value="FE_B12_PBP"/>
    <property type="match status" value="1"/>
</dbReference>
<dbReference type="STRING" id="1886670.PTI45_01317"/>
<dbReference type="AlphaFoldDB" id="A0A1E3L6C3"/>
<dbReference type="SUPFAM" id="SSF46689">
    <property type="entry name" value="Homeodomain-like"/>
    <property type="match status" value="2"/>
</dbReference>
<feature type="domain" description="Fe/B12 periplasmic-binding" evidence="5">
    <location>
        <begin position="301"/>
        <end position="573"/>
    </location>
</feature>
<evidence type="ECO:0000256" key="1">
    <source>
        <dbReference type="ARBA" id="ARBA00023015"/>
    </source>
</evidence>
<dbReference type="PANTHER" id="PTHR43280:SF28">
    <property type="entry name" value="HTH-TYPE TRANSCRIPTIONAL ACTIVATOR RHAS"/>
    <property type="match status" value="1"/>
</dbReference>
<dbReference type="SMART" id="SM00342">
    <property type="entry name" value="HTH_ARAC"/>
    <property type="match status" value="1"/>
</dbReference>
<name>A0A1E3L6C3_9BACL</name>
<dbReference type="PANTHER" id="PTHR43280">
    <property type="entry name" value="ARAC-FAMILY TRANSCRIPTIONAL REGULATOR"/>
    <property type="match status" value="1"/>
</dbReference>
<dbReference type="SUPFAM" id="SSF53807">
    <property type="entry name" value="Helical backbone' metal receptor"/>
    <property type="match status" value="1"/>
</dbReference>
<dbReference type="GO" id="GO:0003700">
    <property type="term" value="F:DNA-binding transcription factor activity"/>
    <property type="evidence" value="ECO:0007669"/>
    <property type="project" value="InterPro"/>
</dbReference>
<organism evidence="6 7">
    <name type="scientific">Paenibacillus nuruki</name>
    <dbReference type="NCBI Taxonomy" id="1886670"/>
    <lineage>
        <taxon>Bacteria</taxon>
        <taxon>Bacillati</taxon>
        <taxon>Bacillota</taxon>
        <taxon>Bacilli</taxon>
        <taxon>Bacillales</taxon>
        <taxon>Paenibacillaceae</taxon>
        <taxon>Paenibacillus</taxon>
    </lineage>
</organism>
<evidence type="ECO:0000313" key="6">
    <source>
        <dbReference type="EMBL" id="ODP29308.1"/>
    </source>
</evidence>
<evidence type="ECO:0000259" key="5">
    <source>
        <dbReference type="PROSITE" id="PS50983"/>
    </source>
</evidence>
<comment type="caution">
    <text evidence="6">The sequence shown here is derived from an EMBL/GenBank/DDBJ whole genome shotgun (WGS) entry which is preliminary data.</text>
</comment>
<dbReference type="EMBL" id="MDER01000031">
    <property type="protein sequence ID" value="ODP29308.1"/>
    <property type="molecule type" value="Genomic_DNA"/>
</dbReference>
<keyword evidence="3" id="KW-0804">Transcription</keyword>
<proteinExistence type="predicted"/>
<dbReference type="Pfam" id="PF01497">
    <property type="entry name" value="Peripla_BP_2"/>
    <property type="match status" value="1"/>
</dbReference>
<keyword evidence="2" id="KW-0238">DNA-binding</keyword>
<evidence type="ECO:0000256" key="2">
    <source>
        <dbReference type="ARBA" id="ARBA00023125"/>
    </source>
</evidence>
<gene>
    <name evidence="6" type="ORF">PTI45_01317</name>
</gene>
<reference evidence="6 7" key="1">
    <citation type="submission" date="2016-08" db="EMBL/GenBank/DDBJ databases">
        <title>Genome sequencing of Paenibacillus sp. TI45-13ar, isolated from Korean traditional nuruk.</title>
        <authorList>
            <person name="Kim S.-J."/>
        </authorList>
    </citation>
    <scope>NUCLEOTIDE SEQUENCE [LARGE SCALE GENOMIC DNA]</scope>
    <source>
        <strain evidence="6 7">TI45-13ar</strain>
    </source>
</reference>
<protein>
    <submittedName>
        <fullName evidence="6">Putative HTH-type transcriptional regulator YpdC</fullName>
    </submittedName>
</protein>
<dbReference type="Gene3D" id="1.10.10.60">
    <property type="entry name" value="Homeodomain-like"/>
    <property type="match status" value="2"/>
</dbReference>
<dbReference type="PROSITE" id="PS01124">
    <property type="entry name" value="HTH_ARAC_FAMILY_2"/>
    <property type="match status" value="1"/>
</dbReference>
<keyword evidence="1" id="KW-0805">Transcription regulation</keyword>
<evidence type="ECO:0000256" key="3">
    <source>
        <dbReference type="ARBA" id="ARBA00023163"/>
    </source>
</evidence>
<sequence>MDIYQSSQRDHSFMIQPAMHPILDLCKSIYSFHLTPTHSVMNNRAACMTPLRSEHLLILALEKGTVTVRPQSNATIEIQDQPEAWYLQAGELLFVHPDTELQLSYGEEGCLHIITCERYNLVQDCMNQMSYQLCYQSLPKHGTIVSRNTAYSFELIQQMLLYVDQDTEQIHVLLHKLLQRIDCSSDGSNDKYVTRSMHQIASYIRYASEQMLTRESVAAQTNLHPHYFSEVFKKEIGYTFSDYLAIWRINKAKEHLLCTDNTLHHIAEEIGYSDGIYLSKKFRSFTGMTPGAFRARKGTQRIAAFPFAGTLLALGITPLATVFEINQHSKLLEEELSSVPIWNLDKGAHQLPTEWQLQLPECTVDDVQPDLIIIADCILDHPKLFEQLKSIAPLFIIERGVRSPIDELLYIGQILNRQHQAEEWVIQYQYQIEVARQQLELEQVTQQTVGLYEMCGDHQIAIWGETTRAGYNLYRALKLNPPCPIRHDILEAGGFKLIAEHLLPQYAADHMFIVAPAYWLEGMESMMQQHPIWSQLPAVQNGQIYGLKLEEFGYDDGLALERQLRIQVNYLTN</sequence>
<dbReference type="Gene3D" id="3.40.50.1980">
    <property type="entry name" value="Nitrogenase molybdenum iron protein domain"/>
    <property type="match status" value="2"/>
</dbReference>
<dbReference type="RefSeq" id="WP_069326742.1">
    <property type="nucleotide sequence ID" value="NZ_MDER01000031.1"/>
</dbReference>
<accession>A0A1E3L6C3</accession>
<dbReference type="GO" id="GO:0043565">
    <property type="term" value="F:sequence-specific DNA binding"/>
    <property type="evidence" value="ECO:0007669"/>
    <property type="project" value="InterPro"/>
</dbReference>
<evidence type="ECO:0000313" key="7">
    <source>
        <dbReference type="Proteomes" id="UP000094578"/>
    </source>
</evidence>
<dbReference type="Pfam" id="PF12833">
    <property type="entry name" value="HTH_18"/>
    <property type="match status" value="1"/>
</dbReference>